<dbReference type="PANTHER" id="PTHR36565">
    <property type="entry name" value="UPF0332 PROTEIN TM_1000"/>
    <property type="match status" value="1"/>
</dbReference>
<feature type="domain" description="HEPN" evidence="2">
    <location>
        <begin position="3"/>
        <end position="119"/>
    </location>
</feature>
<dbReference type="Proteomes" id="UP000019140">
    <property type="component" value="Unassembled WGS sequence"/>
</dbReference>
<keyword evidence="4" id="KW-1185">Reference proteome</keyword>
<protein>
    <recommendedName>
        <fullName evidence="2">HEPN domain-containing protein</fullName>
    </recommendedName>
</protein>
<sequence>MVKAEESLLGAESEVAQGRYNNAVNRCYYACFQAAISALHQASLSPPGGRGDWSHAFVQSAFVGQLINRRKLYTTGLRQVLARNLTLRHKADYDLDLVTQRQAERAVQRTRDFVGAIREQIESHEG</sequence>
<organism evidence="3 4">
    <name type="scientific">Candidatus Entotheonella gemina</name>
    <dbReference type="NCBI Taxonomy" id="1429439"/>
    <lineage>
        <taxon>Bacteria</taxon>
        <taxon>Pseudomonadati</taxon>
        <taxon>Nitrospinota/Tectimicrobiota group</taxon>
        <taxon>Candidatus Tectimicrobiota</taxon>
        <taxon>Candidatus Entotheonellia</taxon>
        <taxon>Candidatus Entotheonellales</taxon>
        <taxon>Candidatus Entotheonellaceae</taxon>
        <taxon>Candidatus Entotheonella</taxon>
    </lineage>
</organism>
<comment type="similarity">
    <text evidence="1">Belongs to the UPF0332 family.</text>
</comment>
<dbReference type="AlphaFoldDB" id="W4LEJ4"/>
<evidence type="ECO:0000259" key="2">
    <source>
        <dbReference type="Pfam" id="PF05168"/>
    </source>
</evidence>
<dbReference type="EMBL" id="AZHX01002169">
    <property type="protein sequence ID" value="ETW96523.1"/>
    <property type="molecule type" value="Genomic_DNA"/>
</dbReference>
<reference evidence="3 4" key="1">
    <citation type="journal article" date="2014" name="Nature">
        <title>An environmental bacterial taxon with a large and distinct metabolic repertoire.</title>
        <authorList>
            <person name="Wilson M.C."/>
            <person name="Mori T."/>
            <person name="Ruckert C."/>
            <person name="Uria A.R."/>
            <person name="Helf M.J."/>
            <person name="Takada K."/>
            <person name="Gernert C."/>
            <person name="Steffens U.A."/>
            <person name="Heycke N."/>
            <person name="Schmitt S."/>
            <person name="Rinke C."/>
            <person name="Helfrich E.J."/>
            <person name="Brachmann A.O."/>
            <person name="Gurgui C."/>
            <person name="Wakimoto T."/>
            <person name="Kracht M."/>
            <person name="Crusemann M."/>
            <person name="Hentschel U."/>
            <person name="Abe I."/>
            <person name="Matsunaga S."/>
            <person name="Kalinowski J."/>
            <person name="Takeyama H."/>
            <person name="Piel J."/>
        </authorList>
    </citation>
    <scope>NUCLEOTIDE SEQUENCE [LARGE SCALE GENOMIC DNA]</scope>
    <source>
        <strain evidence="4">TSY2</strain>
    </source>
</reference>
<evidence type="ECO:0000313" key="4">
    <source>
        <dbReference type="Proteomes" id="UP000019140"/>
    </source>
</evidence>
<comment type="caution">
    <text evidence="3">The sequence shown here is derived from an EMBL/GenBank/DDBJ whole genome shotgun (WGS) entry which is preliminary data.</text>
</comment>
<evidence type="ECO:0000313" key="3">
    <source>
        <dbReference type="EMBL" id="ETW96523.1"/>
    </source>
</evidence>
<dbReference type="InterPro" id="IPR052226">
    <property type="entry name" value="UPF0332_toxin"/>
</dbReference>
<dbReference type="Pfam" id="PF05168">
    <property type="entry name" value="HEPN"/>
    <property type="match status" value="1"/>
</dbReference>
<accession>W4LEJ4</accession>
<dbReference type="HOGENOM" id="CLU_151247_4_0_7"/>
<name>W4LEJ4_9BACT</name>
<evidence type="ECO:0000256" key="1">
    <source>
        <dbReference type="ARBA" id="ARBA00038248"/>
    </source>
</evidence>
<dbReference type="InterPro" id="IPR007842">
    <property type="entry name" value="HEPN_dom"/>
</dbReference>
<dbReference type="Gene3D" id="1.20.120.330">
    <property type="entry name" value="Nucleotidyltransferases domain 2"/>
    <property type="match status" value="1"/>
</dbReference>
<proteinExistence type="inferred from homology"/>
<gene>
    <name evidence="3" type="ORF">ETSY2_46220</name>
</gene>
<dbReference type="PANTHER" id="PTHR36565:SF1">
    <property type="entry name" value="UPF0332 PROTEIN TM_1000"/>
    <property type="match status" value="1"/>
</dbReference>